<feature type="transmembrane region" description="Helical" evidence="2">
    <location>
        <begin position="288"/>
        <end position="309"/>
    </location>
</feature>
<dbReference type="Gene3D" id="3.30.470.20">
    <property type="entry name" value="ATP-grasp fold, B domain"/>
    <property type="match status" value="1"/>
</dbReference>
<protein>
    <submittedName>
        <fullName evidence="4">Acyltransferase family protein</fullName>
    </submittedName>
</protein>
<dbReference type="InterPro" id="IPR011761">
    <property type="entry name" value="ATP-grasp"/>
</dbReference>
<feature type="transmembrane region" description="Helical" evidence="2">
    <location>
        <begin position="247"/>
        <end position="268"/>
    </location>
</feature>
<dbReference type="GO" id="GO:0016020">
    <property type="term" value="C:membrane"/>
    <property type="evidence" value="ECO:0007669"/>
    <property type="project" value="TreeGrafter"/>
</dbReference>
<keyword evidence="2" id="KW-1133">Transmembrane helix</keyword>
<keyword evidence="1" id="KW-0547">Nucleotide-binding</keyword>
<dbReference type="GO" id="GO:0000271">
    <property type="term" value="P:polysaccharide biosynthetic process"/>
    <property type="evidence" value="ECO:0007669"/>
    <property type="project" value="TreeGrafter"/>
</dbReference>
<keyword evidence="2" id="KW-0812">Transmembrane</keyword>
<evidence type="ECO:0000259" key="3">
    <source>
        <dbReference type="PROSITE" id="PS50975"/>
    </source>
</evidence>
<keyword evidence="1" id="KW-0067">ATP-binding</keyword>
<evidence type="ECO:0000256" key="2">
    <source>
        <dbReference type="SAM" id="Phobius"/>
    </source>
</evidence>
<feature type="transmembrane region" description="Helical" evidence="2">
    <location>
        <begin position="48"/>
        <end position="66"/>
    </location>
</feature>
<evidence type="ECO:0000313" key="4">
    <source>
        <dbReference type="EMBL" id="MRX10105.1"/>
    </source>
</evidence>
<organism evidence="4 5">
    <name type="scientific">Duganella alba</name>
    <dbReference type="NCBI Taxonomy" id="2666081"/>
    <lineage>
        <taxon>Bacteria</taxon>
        <taxon>Pseudomonadati</taxon>
        <taxon>Pseudomonadota</taxon>
        <taxon>Betaproteobacteria</taxon>
        <taxon>Burkholderiales</taxon>
        <taxon>Oxalobacteraceae</taxon>
        <taxon>Telluria group</taxon>
        <taxon>Duganella</taxon>
    </lineage>
</organism>
<feature type="transmembrane region" description="Helical" evidence="2">
    <location>
        <begin position="214"/>
        <end position="235"/>
    </location>
</feature>
<dbReference type="Proteomes" id="UP000481037">
    <property type="component" value="Unassembled WGS sequence"/>
</dbReference>
<dbReference type="SUPFAM" id="SSF56059">
    <property type="entry name" value="Glutathione synthetase ATP-binding domain-like"/>
    <property type="match status" value="1"/>
</dbReference>
<dbReference type="AlphaFoldDB" id="A0A6L5QK90"/>
<dbReference type="EMBL" id="WKJM01000018">
    <property type="protein sequence ID" value="MRX10105.1"/>
    <property type="molecule type" value="Genomic_DNA"/>
</dbReference>
<dbReference type="GO" id="GO:0016747">
    <property type="term" value="F:acyltransferase activity, transferring groups other than amino-acyl groups"/>
    <property type="evidence" value="ECO:0007669"/>
    <property type="project" value="InterPro"/>
</dbReference>
<keyword evidence="4" id="KW-0808">Transferase</keyword>
<keyword evidence="5" id="KW-1185">Reference proteome</keyword>
<dbReference type="Pfam" id="PF01757">
    <property type="entry name" value="Acyl_transf_3"/>
    <property type="match status" value="1"/>
</dbReference>
<keyword evidence="4" id="KW-0012">Acyltransferase</keyword>
<dbReference type="GO" id="GO:0005524">
    <property type="term" value="F:ATP binding"/>
    <property type="evidence" value="ECO:0007669"/>
    <property type="project" value="UniProtKB-UniRule"/>
</dbReference>
<dbReference type="InterPro" id="IPR050879">
    <property type="entry name" value="Acyltransferase_3"/>
</dbReference>
<reference evidence="4 5" key="1">
    <citation type="submission" date="2019-11" db="EMBL/GenBank/DDBJ databases">
        <title>Novel species isolated from a subtropical stream in China.</title>
        <authorList>
            <person name="Lu H."/>
        </authorList>
    </citation>
    <scope>NUCLEOTIDE SEQUENCE [LARGE SCALE GENOMIC DNA]</scope>
    <source>
        <strain evidence="4 5">FT25W</strain>
    </source>
</reference>
<dbReference type="GO" id="GO:0046872">
    <property type="term" value="F:metal ion binding"/>
    <property type="evidence" value="ECO:0007669"/>
    <property type="project" value="InterPro"/>
</dbReference>
<dbReference type="PANTHER" id="PTHR23028">
    <property type="entry name" value="ACETYLTRANSFERASE"/>
    <property type="match status" value="1"/>
</dbReference>
<dbReference type="PANTHER" id="PTHR23028:SF131">
    <property type="entry name" value="BLR2367 PROTEIN"/>
    <property type="match status" value="1"/>
</dbReference>
<feature type="transmembrane region" description="Helical" evidence="2">
    <location>
        <begin position="86"/>
        <end position="105"/>
    </location>
</feature>
<feature type="transmembrane region" description="Helical" evidence="2">
    <location>
        <begin position="183"/>
        <end position="202"/>
    </location>
</feature>
<feature type="domain" description="ATP-grasp" evidence="3">
    <location>
        <begin position="511"/>
        <end position="708"/>
    </location>
</feature>
<dbReference type="PROSITE" id="PS50975">
    <property type="entry name" value="ATP_GRASP"/>
    <property type="match status" value="1"/>
</dbReference>
<feature type="transmembrane region" description="Helical" evidence="2">
    <location>
        <begin position="117"/>
        <end position="135"/>
    </location>
</feature>
<accession>A0A6L5QK90</accession>
<dbReference type="Pfam" id="PF15632">
    <property type="entry name" value="ATPgrasp_Ter"/>
    <property type="match status" value="1"/>
</dbReference>
<sequence>MVRTADAAPARSLHAQRRVFRPVLHARAAGGTRPASHAVSERAVNRSFSIYLDLVRIASALLVVLYHSNIRLLSVDKLPFSPHGHAAVIVFFVLSGYVIAHITATRENTPLEYWSSRLARFYSLALPTVLLTPLLDVLGEAMTPQFYGDRTTHDLAWLRIITSLAFLNETWSLSIMSFSNVPYWSLCYEFWYYVLFAVLTFMRGRRRVAWCAGVALLIGPKILLLAPVWASGVVLHRWSTLQRIRPAAGALLVAASCVAYGAFHHYGLTEAGSAWLRQMVGAHWHQQLVFSKFFVTDYLLALIVACHFVGMRALAPPLERLAPLVRPAAAYTFSVYLLHQPLIQFYGALLNGDPARPWFYVSTMAAVFFSIFAIGTLTEQQRHHWRRTIHRLLAAPPVPPLPAVVLGIDTPIGLAIIRDLGRHGVRVYGIARSDGAPGLGSRYLHRGMLRADDVVRQLQRLGEEIGPAALFAIAEHDILTLNKARDALQGYHMMFADATRMERVLRKDLTYAAATDVGIFVPRTWHPGTIEEAAAAAAQARYPLVLKWADPNAMIPLLRHAGLALDKACYCHDAPAMMAYLRRYQSLGRYPMMQEYAAGHGLGQFVLMKDGEALYQFQHQRLHEWPPEGGTSTLCASLPLSQHAALMRQSVALLRKLEWEGVAMVEYRYDPATGQAALMEVNGRFWGSLPLACQAGASFPWYCYQALALDHPIDAIPYRAGVRCRYMTAETRRLLYVLNWRELAAYAAEFLRPRSGYFVFDWRDPLPLWRDLRHSVLQRLREQRYLKKAK</sequence>
<evidence type="ECO:0000256" key="1">
    <source>
        <dbReference type="PROSITE-ProRule" id="PRU00409"/>
    </source>
</evidence>
<feature type="transmembrane region" description="Helical" evidence="2">
    <location>
        <begin position="358"/>
        <end position="377"/>
    </location>
</feature>
<evidence type="ECO:0000313" key="5">
    <source>
        <dbReference type="Proteomes" id="UP000481037"/>
    </source>
</evidence>
<keyword evidence="2" id="KW-0472">Membrane</keyword>
<dbReference type="InterPro" id="IPR002656">
    <property type="entry name" value="Acyl_transf_3_dom"/>
</dbReference>
<gene>
    <name evidence="4" type="ORF">GJ697_19895</name>
</gene>
<proteinExistence type="predicted"/>
<name>A0A6L5QK90_9BURK</name>
<comment type="caution">
    <text evidence="4">The sequence shown here is derived from an EMBL/GenBank/DDBJ whole genome shotgun (WGS) entry which is preliminary data.</text>
</comment>